<evidence type="ECO:0000313" key="2">
    <source>
        <dbReference type="Proteomes" id="UP000606008"/>
    </source>
</evidence>
<keyword evidence="2" id="KW-1185">Reference proteome</keyword>
<gene>
    <name evidence="1" type="ORF">F7231_04215</name>
</gene>
<evidence type="ECO:0000313" key="1">
    <source>
        <dbReference type="EMBL" id="NID09364.1"/>
    </source>
</evidence>
<name>A0ABX0QBA9_9BACT</name>
<comment type="caution">
    <text evidence="1">The sequence shown here is derived from an EMBL/GenBank/DDBJ whole genome shotgun (WGS) entry which is preliminary data.</text>
</comment>
<reference evidence="1" key="1">
    <citation type="submission" date="2024-05" db="EMBL/GenBank/DDBJ databases">
        <authorList>
            <person name="Jung D.-H."/>
        </authorList>
    </citation>
    <scope>NUCLEOTIDE SEQUENCE</scope>
    <source>
        <strain evidence="1">JA-25</strain>
    </source>
</reference>
<protein>
    <recommendedName>
        <fullName evidence="3">DUF2184 domain-containing protein</fullName>
    </recommendedName>
</protein>
<dbReference type="Proteomes" id="UP000606008">
    <property type="component" value="Unassembled WGS sequence"/>
</dbReference>
<dbReference type="RefSeq" id="WP_166690996.1">
    <property type="nucleotide sequence ID" value="NZ_WAEL01000001.1"/>
</dbReference>
<accession>A0ABX0QBA9</accession>
<dbReference type="EMBL" id="WAEL01000001">
    <property type="protein sequence ID" value="NID09364.1"/>
    <property type="molecule type" value="Genomic_DNA"/>
</dbReference>
<evidence type="ECO:0008006" key="3">
    <source>
        <dbReference type="Google" id="ProtNLM"/>
    </source>
</evidence>
<sequence>MANGINLNLARIAETAIARTINNGRRFSTNGFLQAARSPQNAELITDMNPRNANNDGRLSVDQTGSTPTAQVRLSYRPMVDMTVDTTRAVAGSSGTTPTAATSLLVNYALHREQKHKYGVMDMLGLEKAAETYLTNPSEFTPKVKGFSLLSNMGDEICRKIDPLLQSVNTAVGTALLAAAGGNLMIGAASPANLAVPNVNGFKADGSLHTDFYDWLKNLRVIHNIAGRLIVVGGLKPQTWFNRKGIASAASLGYDYEKMMEDLDVEFYYEPRVDVLFGTDQVCVIEAGAFCFESWLEHAPLNEGGVIPMEEHNNTYFGNCDVNIAQSMAPTFGLEMDLRVEQLLSTAAYPIVNIIPSIKFGVFARPAGLIKNYGGWETHTGIFRAKLVTAA</sequence>
<organism evidence="1 2">
    <name type="scientific">Fibrivirga algicola</name>
    <dbReference type="NCBI Taxonomy" id="2950420"/>
    <lineage>
        <taxon>Bacteria</taxon>
        <taxon>Pseudomonadati</taxon>
        <taxon>Bacteroidota</taxon>
        <taxon>Cytophagia</taxon>
        <taxon>Cytophagales</taxon>
        <taxon>Spirosomataceae</taxon>
        <taxon>Fibrivirga</taxon>
    </lineage>
</organism>
<proteinExistence type="predicted"/>